<reference evidence="1 2" key="1">
    <citation type="submission" date="2019-12" db="EMBL/GenBank/DDBJ databases">
        <authorList>
            <person name="Alioto T."/>
            <person name="Alioto T."/>
            <person name="Gomez Garrido J."/>
        </authorList>
    </citation>
    <scope>NUCLEOTIDE SEQUENCE [LARGE SCALE GENOMIC DNA]</scope>
</reference>
<dbReference type="AlphaFoldDB" id="A0A8S0PLC4"/>
<accession>A0A8S0PLC4</accession>
<sequence>EHMQGQLVNSSQNKEVVPLEGEVDMDMISDYATDQMIKETTVSSEYSRVNAPRRWTSVFDSLGPTRKKQNQPRILLAQARLPSISLSRPHLFNPPSVENQHEQLQPGAIAELAHRYIHPSSRNRHEKHATLAQMWANQD</sequence>
<dbReference type="EMBL" id="CACTIH010000133">
    <property type="protein sequence ID" value="CAA2954979.1"/>
    <property type="molecule type" value="Genomic_DNA"/>
</dbReference>
<evidence type="ECO:0000313" key="2">
    <source>
        <dbReference type="Proteomes" id="UP000594638"/>
    </source>
</evidence>
<feature type="non-terminal residue" evidence="1">
    <location>
        <position position="1"/>
    </location>
</feature>
<dbReference type="Proteomes" id="UP000594638">
    <property type="component" value="Unassembled WGS sequence"/>
</dbReference>
<organism evidence="1 2">
    <name type="scientific">Olea europaea subsp. europaea</name>
    <dbReference type="NCBI Taxonomy" id="158383"/>
    <lineage>
        <taxon>Eukaryota</taxon>
        <taxon>Viridiplantae</taxon>
        <taxon>Streptophyta</taxon>
        <taxon>Embryophyta</taxon>
        <taxon>Tracheophyta</taxon>
        <taxon>Spermatophyta</taxon>
        <taxon>Magnoliopsida</taxon>
        <taxon>eudicotyledons</taxon>
        <taxon>Gunneridae</taxon>
        <taxon>Pentapetalae</taxon>
        <taxon>asterids</taxon>
        <taxon>lamiids</taxon>
        <taxon>Lamiales</taxon>
        <taxon>Oleaceae</taxon>
        <taxon>Oleeae</taxon>
        <taxon>Olea</taxon>
    </lineage>
</organism>
<gene>
    <name evidence="1" type="ORF">OLEA9_A078583</name>
</gene>
<protein>
    <submittedName>
        <fullName evidence="1">Uncharacterized protein</fullName>
    </submittedName>
</protein>
<name>A0A8S0PLC4_OLEEU</name>
<proteinExistence type="predicted"/>
<comment type="caution">
    <text evidence="1">The sequence shown here is derived from an EMBL/GenBank/DDBJ whole genome shotgun (WGS) entry which is preliminary data.</text>
</comment>
<dbReference type="Gramene" id="OE9A078583T1">
    <property type="protein sequence ID" value="OE9A078583C1"/>
    <property type="gene ID" value="OE9A078583"/>
</dbReference>
<evidence type="ECO:0000313" key="1">
    <source>
        <dbReference type="EMBL" id="CAA2954979.1"/>
    </source>
</evidence>
<keyword evidence="2" id="KW-1185">Reference proteome</keyword>